<accession>A0A5R8YTE8</accession>
<reference evidence="1" key="1">
    <citation type="submission" date="2019-05" db="EMBL/GenBank/DDBJ databases">
        <title>Isolation, diversity and antifungal activity of Actinobacteria from wheat.</title>
        <authorList>
            <person name="Yu B."/>
        </authorList>
    </citation>
    <scope>NUCLEOTIDE SEQUENCE [LARGE SCALE GENOMIC DNA]</scope>
    <source>
        <strain evidence="1">NEAU-HEGS1-5</strain>
    </source>
</reference>
<evidence type="ECO:0000313" key="2">
    <source>
        <dbReference type="Proteomes" id="UP000309033"/>
    </source>
</evidence>
<dbReference type="Proteomes" id="UP000309033">
    <property type="component" value="Unassembled WGS sequence"/>
</dbReference>
<comment type="caution">
    <text evidence="1">The sequence shown here is derived from an EMBL/GenBank/DDBJ whole genome shotgun (WGS) entry which is preliminary data.</text>
</comment>
<name>A0A5R8YTE8_9ACTN</name>
<dbReference type="AlphaFoldDB" id="A0A5R8YTE8"/>
<gene>
    <name evidence="1" type="ORF">FED44_23190</name>
</gene>
<organism evidence="1 2">
    <name type="scientific">Microbispora triticiradicis</name>
    <dbReference type="NCBI Taxonomy" id="2200763"/>
    <lineage>
        <taxon>Bacteria</taxon>
        <taxon>Bacillati</taxon>
        <taxon>Actinomycetota</taxon>
        <taxon>Actinomycetes</taxon>
        <taxon>Streptosporangiales</taxon>
        <taxon>Streptosporangiaceae</taxon>
        <taxon>Microbispora</taxon>
    </lineage>
</organism>
<dbReference type="OrthoDB" id="3430125at2"/>
<dbReference type="EMBL" id="VANP01000009">
    <property type="protein sequence ID" value="TLP56237.1"/>
    <property type="molecule type" value="Genomic_DNA"/>
</dbReference>
<protein>
    <submittedName>
        <fullName evidence="1">Uncharacterized protein</fullName>
    </submittedName>
</protein>
<keyword evidence="2" id="KW-1185">Reference proteome</keyword>
<sequence>MPRRRPSALRARLWVNRRRYRPAPKIPTLSSRTCAAIAHIEQQRLRPGAIVGAFAEYEHFVRQPGRHLYLPNAGCPCCDPKNARDTLEYTLRRLPAIERAELARLVTRLDQEFRRRTIPEPHPHVRPRQPGAWWYYRISEL</sequence>
<proteinExistence type="predicted"/>
<evidence type="ECO:0000313" key="1">
    <source>
        <dbReference type="EMBL" id="TLP56237.1"/>
    </source>
</evidence>